<dbReference type="NCBIfam" id="TIGR03652">
    <property type="entry name" value="FeS_repair_RIC"/>
    <property type="match status" value="1"/>
</dbReference>
<evidence type="ECO:0000256" key="2">
    <source>
        <dbReference type="ARBA" id="ARBA00022490"/>
    </source>
</evidence>
<dbReference type="AlphaFoldDB" id="A0A268EUT2"/>
<dbReference type="OrthoDB" id="9797132at2"/>
<dbReference type="GO" id="GO:0005737">
    <property type="term" value="C:cytoplasm"/>
    <property type="evidence" value="ECO:0007669"/>
    <property type="project" value="UniProtKB-SubCell"/>
</dbReference>
<dbReference type="InterPro" id="IPR019903">
    <property type="entry name" value="RIC_family"/>
</dbReference>
<dbReference type="Gene3D" id="1.10.3910.10">
    <property type="entry name" value="SP0561-like"/>
    <property type="match status" value="1"/>
</dbReference>
<keyword evidence="2" id="KW-0963">Cytoplasm</keyword>
<dbReference type="Gene3D" id="1.20.120.520">
    <property type="entry name" value="nmb1532 protein domain like"/>
    <property type="match status" value="1"/>
</dbReference>
<evidence type="ECO:0000256" key="4">
    <source>
        <dbReference type="ARBA" id="ARBA00023004"/>
    </source>
</evidence>
<dbReference type="InterPro" id="IPR012312">
    <property type="entry name" value="Hemerythrin-like"/>
</dbReference>
<dbReference type="PANTHER" id="PTHR36438:SF1">
    <property type="entry name" value="IRON-SULFUR CLUSTER REPAIR PROTEIN YTFE"/>
    <property type="match status" value="1"/>
</dbReference>
<reference evidence="6 7" key="1">
    <citation type="submission" date="2017-07" db="EMBL/GenBank/DDBJ databases">
        <title>Isolation and whole genome analysis of endospore-forming bacteria from heroin.</title>
        <authorList>
            <person name="Kalinowski J."/>
            <person name="Ahrens B."/>
            <person name="Al-Dilaimi A."/>
            <person name="Winkler A."/>
            <person name="Wibberg D."/>
            <person name="Schleenbecker U."/>
            <person name="Ruckert C."/>
            <person name="Wolfel R."/>
            <person name="Grass G."/>
        </authorList>
    </citation>
    <scope>NUCLEOTIDE SEQUENCE [LARGE SCALE GENOMIC DNA]</scope>
    <source>
        <strain evidence="6 7">7537-G1</strain>
    </source>
</reference>
<evidence type="ECO:0000256" key="3">
    <source>
        <dbReference type="ARBA" id="ARBA00022723"/>
    </source>
</evidence>
<protein>
    <submittedName>
        <fullName evidence="6">Iron-sulfur cluster repair di-iron protein</fullName>
    </submittedName>
</protein>
<sequence length="232" mass="26248">MSTLTLQTQVSDIVTAVPQTADVFRQLRIDFCCGGQVSLEEAALGRGLDPVKVLEQAQLVERKFAEYQQHRPAELTALELIDHIQKKHHAFLMEELPALVPYVTKLARVHGGAHPELLRVQELFSDLKRELLDHTQDEDEVVFPLITQFVSGPGSETAAALKPHLSELEDEHESAGQLLKEMREVTSDYELPADACGTYRLVYQRLSLLEKDTYDHIHLENNILFRNVRAAM</sequence>
<dbReference type="GO" id="GO:0046872">
    <property type="term" value="F:metal ion binding"/>
    <property type="evidence" value="ECO:0007669"/>
    <property type="project" value="UniProtKB-KW"/>
</dbReference>
<comment type="subcellular location">
    <subcellularLocation>
        <location evidence="1">Cytoplasm</location>
    </subcellularLocation>
</comment>
<comment type="caution">
    <text evidence="6">The sequence shown here is derived from an EMBL/GenBank/DDBJ whole genome shotgun (WGS) entry which is preliminary data.</text>
</comment>
<dbReference type="RefSeq" id="WP_095265334.1">
    <property type="nucleotide sequence ID" value="NZ_NPBY01000034.1"/>
</dbReference>
<evidence type="ECO:0000313" key="6">
    <source>
        <dbReference type="EMBL" id="PAD76861.1"/>
    </source>
</evidence>
<keyword evidence="4" id="KW-0408">Iron</keyword>
<organism evidence="6 7">
    <name type="scientific">Paenibacillus campinasensis</name>
    <dbReference type="NCBI Taxonomy" id="66347"/>
    <lineage>
        <taxon>Bacteria</taxon>
        <taxon>Bacillati</taxon>
        <taxon>Bacillota</taxon>
        <taxon>Bacilli</taxon>
        <taxon>Bacillales</taxon>
        <taxon>Paenibacillaceae</taxon>
        <taxon>Paenibacillus</taxon>
    </lineage>
</organism>
<evidence type="ECO:0000313" key="7">
    <source>
        <dbReference type="Proteomes" id="UP000215596"/>
    </source>
</evidence>
<gene>
    <name evidence="6" type="primary">ric</name>
    <name evidence="6" type="ORF">CHH67_11520</name>
</gene>
<dbReference type="InterPro" id="IPR038062">
    <property type="entry name" value="ScdA-like_N_sf"/>
</dbReference>
<dbReference type="Pfam" id="PF01814">
    <property type="entry name" value="Hemerythrin"/>
    <property type="match status" value="1"/>
</dbReference>
<evidence type="ECO:0000259" key="5">
    <source>
        <dbReference type="Pfam" id="PF01814"/>
    </source>
</evidence>
<name>A0A268EUT2_9BACL</name>
<evidence type="ECO:0000256" key="1">
    <source>
        <dbReference type="ARBA" id="ARBA00004496"/>
    </source>
</evidence>
<dbReference type="Proteomes" id="UP000215596">
    <property type="component" value="Unassembled WGS sequence"/>
</dbReference>
<proteinExistence type="predicted"/>
<keyword evidence="3" id="KW-0479">Metal-binding</keyword>
<dbReference type="PANTHER" id="PTHR36438">
    <property type="entry name" value="IRON-SULFUR CLUSTER REPAIR PROTEIN YTFE"/>
    <property type="match status" value="1"/>
</dbReference>
<accession>A0A268EUT2</accession>
<feature type="domain" description="Hemerythrin-like" evidence="5">
    <location>
        <begin position="82"/>
        <end position="226"/>
    </location>
</feature>
<dbReference type="EMBL" id="NPBY01000034">
    <property type="protein sequence ID" value="PAD76861.1"/>
    <property type="molecule type" value="Genomic_DNA"/>
</dbReference>
<dbReference type="Pfam" id="PF04405">
    <property type="entry name" value="ScdA_N"/>
    <property type="match status" value="1"/>
</dbReference>